<feature type="transmembrane region" description="Helical" evidence="8">
    <location>
        <begin position="97"/>
        <end position="115"/>
    </location>
</feature>
<evidence type="ECO:0000259" key="9">
    <source>
        <dbReference type="PROSITE" id="PS50850"/>
    </source>
</evidence>
<evidence type="ECO:0000256" key="7">
    <source>
        <dbReference type="ARBA" id="ARBA00023136"/>
    </source>
</evidence>
<feature type="transmembrane region" description="Helical" evidence="8">
    <location>
        <begin position="252"/>
        <end position="270"/>
    </location>
</feature>
<evidence type="ECO:0000313" key="11">
    <source>
        <dbReference type="Proteomes" id="UP000584374"/>
    </source>
</evidence>
<dbReference type="PROSITE" id="PS00217">
    <property type="entry name" value="SUGAR_TRANSPORT_2"/>
    <property type="match status" value="1"/>
</dbReference>
<keyword evidence="2" id="KW-0813">Transport</keyword>
<reference evidence="10 11" key="1">
    <citation type="submission" date="2020-08" db="EMBL/GenBank/DDBJ databases">
        <title>Sequencing the genomes of 1000 actinobacteria strains.</title>
        <authorList>
            <person name="Klenk H.-P."/>
        </authorList>
    </citation>
    <scope>NUCLEOTIDE SEQUENCE [LARGE SCALE GENOMIC DNA]</scope>
    <source>
        <strain evidence="10 11">DSM 45584</strain>
    </source>
</reference>
<comment type="caution">
    <text evidence="10">The sequence shown here is derived from an EMBL/GenBank/DDBJ whole genome shotgun (WGS) entry which is preliminary data.</text>
</comment>
<feature type="transmembrane region" description="Helical" evidence="8">
    <location>
        <begin position="413"/>
        <end position="430"/>
    </location>
</feature>
<evidence type="ECO:0000256" key="1">
    <source>
        <dbReference type="ARBA" id="ARBA00004651"/>
    </source>
</evidence>
<dbReference type="SUPFAM" id="SSF103473">
    <property type="entry name" value="MFS general substrate transporter"/>
    <property type="match status" value="1"/>
</dbReference>
<feature type="transmembrane region" description="Helical" evidence="8">
    <location>
        <begin position="121"/>
        <end position="140"/>
    </location>
</feature>
<feature type="transmembrane region" description="Helical" evidence="8">
    <location>
        <begin position="382"/>
        <end position="401"/>
    </location>
</feature>
<dbReference type="GO" id="GO:0005886">
    <property type="term" value="C:plasma membrane"/>
    <property type="evidence" value="ECO:0007669"/>
    <property type="project" value="UniProtKB-SubCell"/>
</dbReference>
<dbReference type="InterPro" id="IPR036259">
    <property type="entry name" value="MFS_trans_sf"/>
</dbReference>
<sequence>MSQPVADAEVRYVSSATTNKSSLRRVMAGTAAGQFVEWYDYGIYGFLTVPIAANFFASDDTSGLISTFAVFAVTFVFRPFGGIVGGFFADRFGRRKVLIASLMTMSLATAAAGLLPTAATIGIAAPLLLVLLRVVQGLSAGGELGSVMSFAGEHAPWNRRAFIVSFAQIGSFSSLLTGSVIGLLLTEVLSKQQLHGWGWRIPFFVALPLGIVGLYIRRKVEESPAYREISEAGEVASQPVREALTSRVGRRAILVCATLSLLNSSGYYVLTSYMPSYLQKSLHFDPTASFGTTAVGILALLCTVPLTSRWSDRIGRKPVLLTSSIATCVVVYPCFLLVDHRGALSIAGMAIMFVCFAMYTSVIQCVLVELFPTRIRVTAYSIGYNISTAIFGGAAPLFLTYFIDVTGDSRVPAYYIIATAIGTLLTTLTIPETAKKKLQR</sequence>
<dbReference type="PANTHER" id="PTHR43528">
    <property type="entry name" value="ALPHA-KETOGLUTARATE PERMEASE"/>
    <property type="match status" value="1"/>
</dbReference>
<dbReference type="InterPro" id="IPR005829">
    <property type="entry name" value="Sugar_transporter_CS"/>
</dbReference>
<dbReference type="InterPro" id="IPR020846">
    <property type="entry name" value="MFS_dom"/>
</dbReference>
<proteinExistence type="predicted"/>
<keyword evidence="3" id="KW-1003">Cell membrane</keyword>
<evidence type="ECO:0000256" key="4">
    <source>
        <dbReference type="ARBA" id="ARBA00022692"/>
    </source>
</evidence>
<dbReference type="PANTHER" id="PTHR43528:SF1">
    <property type="entry name" value="ALPHA-KETOGLUTARATE PERMEASE"/>
    <property type="match status" value="1"/>
</dbReference>
<accession>A0A840QKJ2</accession>
<name>A0A840QKJ2_9PSEU</name>
<dbReference type="PROSITE" id="PS00216">
    <property type="entry name" value="SUGAR_TRANSPORT_1"/>
    <property type="match status" value="2"/>
</dbReference>
<organism evidence="10 11">
    <name type="scientific">Saccharopolyspora phatthalungensis</name>
    <dbReference type="NCBI Taxonomy" id="664693"/>
    <lineage>
        <taxon>Bacteria</taxon>
        <taxon>Bacillati</taxon>
        <taxon>Actinomycetota</taxon>
        <taxon>Actinomycetes</taxon>
        <taxon>Pseudonocardiales</taxon>
        <taxon>Pseudonocardiaceae</taxon>
        <taxon>Saccharopolyspora</taxon>
    </lineage>
</organism>
<feature type="transmembrane region" description="Helical" evidence="8">
    <location>
        <begin position="64"/>
        <end position="85"/>
    </location>
</feature>
<dbReference type="EMBL" id="JACHIW010000003">
    <property type="protein sequence ID" value="MBB5159955.1"/>
    <property type="molecule type" value="Genomic_DNA"/>
</dbReference>
<comment type="subcellular location">
    <subcellularLocation>
        <location evidence="1">Cell membrane</location>
        <topology evidence="1">Multi-pass membrane protein</topology>
    </subcellularLocation>
</comment>
<dbReference type="Proteomes" id="UP000584374">
    <property type="component" value="Unassembled WGS sequence"/>
</dbReference>
<feature type="transmembrane region" description="Helical" evidence="8">
    <location>
        <begin position="197"/>
        <end position="216"/>
    </location>
</feature>
<gene>
    <name evidence="10" type="ORF">BJ970_007555</name>
</gene>
<protein>
    <submittedName>
        <fullName evidence="10">MHS family proline/betaine transporter-like MFS transporter</fullName>
    </submittedName>
</protein>
<evidence type="ECO:0000256" key="6">
    <source>
        <dbReference type="ARBA" id="ARBA00022989"/>
    </source>
</evidence>
<dbReference type="GO" id="GO:0015293">
    <property type="term" value="F:symporter activity"/>
    <property type="evidence" value="ECO:0007669"/>
    <property type="project" value="UniProtKB-KW"/>
</dbReference>
<feature type="transmembrane region" description="Helical" evidence="8">
    <location>
        <begin position="344"/>
        <end position="370"/>
    </location>
</feature>
<feature type="domain" description="Major facilitator superfamily (MFS) profile" evidence="9">
    <location>
        <begin position="26"/>
        <end position="434"/>
    </location>
</feature>
<evidence type="ECO:0000256" key="8">
    <source>
        <dbReference type="SAM" id="Phobius"/>
    </source>
</evidence>
<keyword evidence="6 8" id="KW-1133">Transmembrane helix</keyword>
<dbReference type="RefSeq" id="WP_184733023.1">
    <property type="nucleotide sequence ID" value="NZ_JACHIW010000003.1"/>
</dbReference>
<dbReference type="AlphaFoldDB" id="A0A840QKJ2"/>
<feature type="transmembrane region" description="Helical" evidence="8">
    <location>
        <begin position="161"/>
        <end position="185"/>
    </location>
</feature>
<feature type="transmembrane region" description="Helical" evidence="8">
    <location>
        <begin position="319"/>
        <end position="338"/>
    </location>
</feature>
<evidence type="ECO:0000256" key="5">
    <source>
        <dbReference type="ARBA" id="ARBA00022847"/>
    </source>
</evidence>
<keyword evidence="5" id="KW-0769">Symport</keyword>
<dbReference type="InterPro" id="IPR051084">
    <property type="entry name" value="H+-coupled_symporters"/>
</dbReference>
<keyword evidence="7 8" id="KW-0472">Membrane</keyword>
<evidence type="ECO:0000313" key="10">
    <source>
        <dbReference type="EMBL" id="MBB5159955.1"/>
    </source>
</evidence>
<feature type="transmembrane region" description="Helical" evidence="8">
    <location>
        <begin position="290"/>
        <end position="307"/>
    </location>
</feature>
<keyword evidence="4 8" id="KW-0812">Transmembrane</keyword>
<dbReference type="Pfam" id="PF00083">
    <property type="entry name" value="Sugar_tr"/>
    <property type="match status" value="1"/>
</dbReference>
<dbReference type="Gene3D" id="1.20.1250.20">
    <property type="entry name" value="MFS general substrate transporter like domains"/>
    <property type="match status" value="2"/>
</dbReference>
<evidence type="ECO:0000256" key="2">
    <source>
        <dbReference type="ARBA" id="ARBA00022448"/>
    </source>
</evidence>
<dbReference type="PROSITE" id="PS50850">
    <property type="entry name" value="MFS"/>
    <property type="match status" value="1"/>
</dbReference>
<evidence type="ECO:0000256" key="3">
    <source>
        <dbReference type="ARBA" id="ARBA00022475"/>
    </source>
</evidence>
<dbReference type="InterPro" id="IPR005828">
    <property type="entry name" value="MFS_sugar_transport-like"/>
</dbReference>
<keyword evidence="11" id="KW-1185">Reference proteome</keyword>